<dbReference type="Gene3D" id="3.40.190.10">
    <property type="entry name" value="Periplasmic binding protein-like II"/>
    <property type="match status" value="2"/>
</dbReference>
<organism evidence="7 8">
    <name type="scientific">Kocuria rosea subsp. polaris</name>
    <dbReference type="NCBI Taxonomy" id="136273"/>
    <lineage>
        <taxon>Bacteria</taxon>
        <taxon>Bacillati</taxon>
        <taxon>Actinomycetota</taxon>
        <taxon>Actinomycetes</taxon>
        <taxon>Micrococcales</taxon>
        <taxon>Micrococcaceae</taxon>
        <taxon>Kocuria</taxon>
    </lineage>
</organism>
<keyword evidence="2" id="KW-0805">Transcription regulation</keyword>
<dbReference type="PANTHER" id="PTHR30118">
    <property type="entry name" value="HTH-TYPE TRANSCRIPTIONAL REGULATOR LEUO-RELATED"/>
    <property type="match status" value="1"/>
</dbReference>
<gene>
    <name evidence="7" type="ORF">AVL61_09090</name>
</gene>
<comment type="similarity">
    <text evidence="1">Belongs to the LysR transcriptional regulatory family.</text>
</comment>
<name>A0A0W8IJP3_KOCRO</name>
<evidence type="ECO:0000313" key="8">
    <source>
        <dbReference type="Proteomes" id="UP000053512"/>
    </source>
</evidence>
<dbReference type="SUPFAM" id="SSF46785">
    <property type="entry name" value="Winged helix' DNA-binding domain"/>
    <property type="match status" value="1"/>
</dbReference>
<dbReference type="InterPro" id="IPR036390">
    <property type="entry name" value="WH_DNA-bd_sf"/>
</dbReference>
<evidence type="ECO:0000259" key="6">
    <source>
        <dbReference type="PROSITE" id="PS50931"/>
    </source>
</evidence>
<dbReference type="InterPro" id="IPR036388">
    <property type="entry name" value="WH-like_DNA-bd_sf"/>
</dbReference>
<evidence type="ECO:0000313" key="7">
    <source>
        <dbReference type="EMBL" id="KUG60101.1"/>
    </source>
</evidence>
<dbReference type="GO" id="GO:0003700">
    <property type="term" value="F:DNA-binding transcription factor activity"/>
    <property type="evidence" value="ECO:0007669"/>
    <property type="project" value="InterPro"/>
</dbReference>
<dbReference type="PANTHER" id="PTHR30118:SF15">
    <property type="entry name" value="TRANSCRIPTIONAL REGULATORY PROTEIN"/>
    <property type="match status" value="1"/>
</dbReference>
<dbReference type="InterPro" id="IPR005119">
    <property type="entry name" value="LysR_subst-bd"/>
</dbReference>
<protein>
    <recommendedName>
        <fullName evidence="6">HTH lysR-type domain-containing protein</fullName>
    </recommendedName>
</protein>
<dbReference type="SUPFAM" id="SSF53850">
    <property type="entry name" value="Periplasmic binding protein-like II"/>
    <property type="match status" value="1"/>
</dbReference>
<reference evidence="8" key="1">
    <citation type="submission" date="2015-12" db="EMBL/GenBank/DDBJ databases">
        <authorList>
            <person name="Nair G.R."/>
            <person name="Kaur G."/>
            <person name="Mayilraj S."/>
        </authorList>
    </citation>
    <scope>NUCLEOTIDE SEQUENCE [LARGE SCALE GENOMIC DNA]</scope>
    <source>
        <strain evidence="8">CD08_4</strain>
    </source>
</reference>
<dbReference type="EMBL" id="LQBK01000011">
    <property type="protein sequence ID" value="KUG60101.1"/>
    <property type="molecule type" value="Genomic_DNA"/>
</dbReference>
<dbReference type="PRINTS" id="PR00039">
    <property type="entry name" value="HTHLYSR"/>
</dbReference>
<sequence length="316" mass="34601">MELDLNLMRVFCTVYEQGSATRAAAELHLTQPTVSHALKNLRRQCNDQLFVREGRGLSPTPFARSIFPQVKAGIAQVTAAVSSGGRFDPASARECFTLALTDLGELAFLPSVMTALREQAPGVELTVLPLDVEHVPEDLLRNRVDAAICAPYIGGADIVRTVIGTDEYVVIAARDHPRVREQLTLEQFAAEPRIRLAPSMGHELAEVAAERAGAPGSTALRLSHFTGLVSVVERTDCLAVLPRYLAETLVEAAGIRVFPHPVEMPVLQLAVYTREPGHQRPAQRWFAQLIVDTMRASVSPDPSAPLHPVPRHRRRP</sequence>
<dbReference type="Gene3D" id="1.10.10.10">
    <property type="entry name" value="Winged helix-like DNA-binding domain superfamily/Winged helix DNA-binding domain"/>
    <property type="match status" value="1"/>
</dbReference>
<accession>A0A0W8IJP3</accession>
<keyword evidence="4" id="KW-0804">Transcription</keyword>
<feature type="domain" description="HTH lysR-type" evidence="6">
    <location>
        <begin position="3"/>
        <end position="60"/>
    </location>
</feature>
<dbReference type="InterPro" id="IPR050389">
    <property type="entry name" value="LysR-type_TF"/>
</dbReference>
<keyword evidence="3" id="KW-0238">DNA-binding</keyword>
<dbReference type="Pfam" id="PF03466">
    <property type="entry name" value="LysR_substrate"/>
    <property type="match status" value="1"/>
</dbReference>
<proteinExistence type="inferred from homology"/>
<dbReference type="AlphaFoldDB" id="A0A0W8IJP3"/>
<dbReference type="CDD" id="cd08459">
    <property type="entry name" value="PBP2_DntR_NahR_LinR_like"/>
    <property type="match status" value="1"/>
</dbReference>
<feature type="region of interest" description="Disordered" evidence="5">
    <location>
        <begin position="297"/>
        <end position="316"/>
    </location>
</feature>
<evidence type="ECO:0000256" key="4">
    <source>
        <dbReference type="ARBA" id="ARBA00023163"/>
    </source>
</evidence>
<dbReference type="Pfam" id="PF00126">
    <property type="entry name" value="HTH_1"/>
    <property type="match status" value="1"/>
</dbReference>
<evidence type="ECO:0000256" key="5">
    <source>
        <dbReference type="SAM" id="MobiDB-lite"/>
    </source>
</evidence>
<dbReference type="PROSITE" id="PS50931">
    <property type="entry name" value="HTH_LYSR"/>
    <property type="match status" value="1"/>
</dbReference>
<dbReference type="InterPro" id="IPR000847">
    <property type="entry name" value="LysR_HTH_N"/>
</dbReference>
<dbReference type="GO" id="GO:0003677">
    <property type="term" value="F:DNA binding"/>
    <property type="evidence" value="ECO:0007669"/>
    <property type="project" value="UniProtKB-KW"/>
</dbReference>
<comment type="caution">
    <text evidence="7">The sequence shown here is derived from an EMBL/GenBank/DDBJ whole genome shotgun (WGS) entry which is preliminary data.</text>
</comment>
<evidence type="ECO:0000256" key="1">
    <source>
        <dbReference type="ARBA" id="ARBA00009437"/>
    </source>
</evidence>
<evidence type="ECO:0000256" key="3">
    <source>
        <dbReference type="ARBA" id="ARBA00023125"/>
    </source>
</evidence>
<evidence type="ECO:0000256" key="2">
    <source>
        <dbReference type="ARBA" id="ARBA00023015"/>
    </source>
</evidence>
<dbReference type="Proteomes" id="UP000053512">
    <property type="component" value="Unassembled WGS sequence"/>
</dbReference>